<gene>
    <name evidence="2" type="ORF">SOCE836_077470</name>
</gene>
<evidence type="ECO:0000313" key="2">
    <source>
        <dbReference type="EMBL" id="AUX35553.1"/>
    </source>
</evidence>
<keyword evidence="1" id="KW-1133">Transmembrane helix</keyword>
<feature type="transmembrane region" description="Helical" evidence="1">
    <location>
        <begin position="66"/>
        <end position="84"/>
    </location>
</feature>
<organism evidence="2 3">
    <name type="scientific">Sorangium cellulosum</name>
    <name type="common">Polyangium cellulosum</name>
    <dbReference type="NCBI Taxonomy" id="56"/>
    <lineage>
        <taxon>Bacteria</taxon>
        <taxon>Pseudomonadati</taxon>
        <taxon>Myxococcota</taxon>
        <taxon>Polyangia</taxon>
        <taxon>Polyangiales</taxon>
        <taxon>Polyangiaceae</taxon>
        <taxon>Sorangium</taxon>
    </lineage>
</organism>
<accession>A0A4P2R0X6</accession>
<proteinExistence type="predicted"/>
<dbReference type="RefSeq" id="WP_165374374.1">
    <property type="nucleotide sequence ID" value="NZ_CP012672.1"/>
</dbReference>
<dbReference type="AlphaFoldDB" id="A0A4P2R0X6"/>
<dbReference type="EMBL" id="CP012672">
    <property type="protein sequence ID" value="AUX35553.1"/>
    <property type="molecule type" value="Genomic_DNA"/>
</dbReference>
<reference evidence="2 3" key="1">
    <citation type="submission" date="2015-09" db="EMBL/GenBank/DDBJ databases">
        <title>Sorangium comparison.</title>
        <authorList>
            <person name="Zaburannyi N."/>
            <person name="Bunk B."/>
            <person name="Overmann J."/>
            <person name="Mueller R."/>
        </authorList>
    </citation>
    <scope>NUCLEOTIDE SEQUENCE [LARGE SCALE GENOMIC DNA]</scope>
    <source>
        <strain evidence="2 3">So ce836</strain>
    </source>
</reference>
<evidence type="ECO:0000313" key="3">
    <source>
        <dbReference type="Proteomes" id="UP000295497"/>
    </source>
</evidence>
<keyword evidence="1" id="KW-0472">Membrane</keyword>
<protein>
    <submittedName>
        <fullName evidence="2">Uncharacterized protein</fullName>
    </submittedName>
</protein>
<dbReference type="Proteomes" id="UP000295497">
    <property type="component" value="Chromosome"/>
</dbReference>
<feature type="transmembrane region" description="Helical" evidence="1">
    <location>
        <begin position="6"/>
        <end position="22"/>
    </location>
</feature>
<evidence type="ECO:0000256" key="1">
    <source>
        <dbReference type="SAM" id="Phobius"/>
    </source>
</evidence>
<sequence length="115" mass="12747">MMRWAVAFVFTQVVEVPVYLAAMRRQRFEAGRAARFCVAFGASALTHPIVWFVFPRLLSRQGYWTMFAAAEAFAVVAEGGYLGLFGLRRALRWALCANALSVGLGLALRSCVGWP</sequence>
<name>A0A4P2R0X6_SORCE</name>
<keyword evidence="1" id="KW-0812">Transmembrane</keyword>
<feature type="transmembrane region" description="Helical" evidence="1">
    <location>
        <begin position="34"/>
        <end position="54"/>
    </location>
</feature>